<dbReference type="InterPro" id="IPR007577">
    <property type="entry name" value="GlycoTrfase_DXD_sugar-bd_CS"/>
</dbReference>
<dbReference type="SUPFAM" id="SSF53448">
    <property type="entry name" value="Nucleotide-diphospho-sugar transferases"/>
    <property type="match status" value="1"/>
</dbReference>
<dbReference type="InterPro" id="IPR011990">
    <property type="entry name" value="TPR-like_helical_dom_sf"/>
</dbReference>
<dbReference type="PROSITE" id="PS50293">
    <property type="entry name" value="TPR_REGION"/>
    <property type="match status" value="1"/>
</dbReference>
<comment type="caution">
    <text evidence="4">The sequence shown here is derived from an EMBL/GenBank/DDBJ whole genome shotgun (WGS) entry which is preliminary data.</text>
</comment>
<evidence type="ECO:0000256" key="3">
    <source>
        <dbReference type="PROSITE-ProRule" id="PRU00339"/>
    </source>
</evidence>
<gene>
    <name evidence="4" type="ORF">CCR94_08765</name>
</gene>
<evidence type="ECO:0000313" key="4">
    <source>
        <dbReference type="EMBL" id="PPQ31392.1"/>
    </source>
</evidence>
<dbReference type="InterPro" id="IPR029044">
    <property type="entry name" value="Nucleotide-diphossugar_trans"/>
</dbReference>
<evidence type="ECO:0000313" key="5">
    <source>
        <dbReference type="Proteomes" id="UP000239089"/>
    </source>
</evidence>
<dbReference type="Proteomes" id="UP000239089">
    <property type="component" value="Unassembled WGS sequence"/>
</dbReference>
<dbReference type="Gene3D" id="1.25.40.10">
    <property type="entry name" value="Tetratricopeptide repeat domain"/>
    <property type="match status" value="3"/>
</dbReference>
<proteinExistence type="predicted"/>
<organism evidence="4 5">
    <name type="scientific">Rhodoblastus sphagnicola</name>
    <dbReference type="NCBI Taxonomy" id="333368"/>
    <lineage>
        <taxon>Bacteria</taxon>
        <taxon>Pseudomonadati</taxon>
        <taxon>Pseudomonadota</taxon>
        <taxon>Alphaproteobacteria</taxon>
        <taxon>Hyphomicrobiales</taxon>
        <taxon>Rhodoblastaceae</taxon>
        <taxon>Rhodoblastus</taxon>
    </lineage>
</organism>
<dbReference type="OrthoDB" id="146908at2"/>
<dbReference type="EMBL" id="NHSJ01000057">
    <property type="protein sequence ID" value="PPQ31392.1"/>
    <property type="molecule type" value="Genomic_DNA"/>
</dbReference>
<accession>A0A2S6N9U7</accession>
<name>A0A2S6N9U7_9HYPH</name>
<dbReference type="Pfam" id="PF14559">
    <property type="entry name" value="TPR_19"/>
    <property type="match status" value="2"/>
</dbReference>
<dbReference type="Gene3D" id="3.90.550.20">
    <property type="match status" value="1"/>
</dbReference>
<dbReference type="InterPro" id="IPR019734">
    <property type="entry name" value="TPR_rpt"/>
</dbReference>
<sequence>MLELGNLHQNCGRFEAAETEFRQALKLDPSHFHVLMALGRLLARRDRHGEAAEVFCAASRLKTPNAEAFTALASALDHLGQTDEAIAALSVGLDACPETHALLCAKARILRSRGRNKEAIVAWEAALLEKPEDFALKLEIIAENCLLGLYPEALAAYRAIFNDERIALAQRRDAALAAGRLARDRMRDTPLAISLLEQASALDPNYSQAGCELAHQYRMARRLEDAETIYRKILAREAANVSALGGLAVVRRLAGDLDEALELIEKACAIDPRHEWNRLEHGAALRELGRMEEAVATLESIDCRSPVYVHARSMLGHMARARGDHRISMDYFEQAAETAADPTDALCHLATSKRLLGDFSGAKDIIVHLLQRDPACYRGYLADGALKRAINDRVGARAAFLRAAEIRPEEAQAQVEIAAEDIARGELEAAEAALDRALQMDPWHEGALLKKAGVLADKGDADAALALYVNLRAAHPRSVWAYLSAAQVLAKRGDFDGALQMLRAARESCGLNPHIDSREADILHQQGLLDESYELLIAARSRFPLEFWSWRSLTAAAIDLGHFDAAEASLAAPPPSATIAERGHVAKLRAQFDKARWALEAAIADLDAAMDIDANDTEAAYERAKLKLITFDLGGAWTDLKANAETQSVGAKRKKNPLHSLVGQFYEEFVMDRALAGDLMALRDLSSQERIAPLADLVRSFPDSTAPAMGLMIALRRSGKFDQPRDEPLASAPRIPRLITQFWNDRAPPPDVARLMDSWRKFDPAFKLERFDDASALAYLRERCDPSVARAFGSAGEPAQRADLFRLARLFAEGGFFIDADDRVRGGLAAHVPPNAEFFAHQEDLGSIGNNVLGAARRHPVVELALKEAVAGILRGDRDLVWLTTGPGLLTRALARWLSSEPAKLDDRLASTAILTLAEMRRAVAMHCHASYKTTGRAWLSGAFPKRDKK</sequence>
<dbReference type="Pfam" id="PF04488">
    <property type="entry name" value="Gly_transf_sug"/>
    <property type="match status" value="1"/>
</dbReference>
<dbReference type="PANTHER" id="PTHR44858:SF1">
    <property type="entry name" value="UDP-N-ACETYLGLUCOSAMINE--PEPTIDE N-ACETYLGLUCOSAMINYLTRANSFERASE SPINDLY-RELATED"/>
    <property type="match status" value="1"/>
</dbReference>
<dbReference type="InterPro" id="IPR050498">
    <property type="entry name" value="Ycf3"/>
</dbReference>
<reference evidence="4 5" key="1">
    <citation type="journal article" date="2018" name="Arch. Microbiol.">
        <title>New insights into the metabolic potential of the phototrophic purple bacterium Rhodopila globiformis DSM 161(T) from its draft genome sequence and evidence for a vanadium-dependent nitrogenase.</title>
        <authorList>
            <person name="Imhoff J.F."/>
            <person name="Rahn T."/>
            <person name="Kunzel S."/>
            <person name="Neulinger S.C."/>
        </authorList>
    </citation>
    <scope>NUCLEOTIDE SEQUENCE [LARGE SCALE GENOMIC DNA]</scope>
    <source>
        <strain evidence="4 5">DSM 16996</strain>
    </source>
</reference>
<keyword evidence="1" id="KW-0677">Repeat</keyword>
<dbReference type="AlphaFoldDB" id="A0A2S6N9U7"/>
<dbReference type="SMART" id="SM00028">
    <property type="entry name" value="TPR"/>
    <property type="match status" value="11"/>
</dbReference>
<dbReference type="Pfam" id="PF13432">
    <property type="entry name" value="TPR_16"/>
    <property type="match status" value="2"/>
</dbReference>
<dbReference type="PROSITE" id="PS50005">
    <property type="entry name" value="TPR"/>
    <property type="match status" value="3"/>
</dbReference>
<evidence type="ECO:0000256" key="1">
    <source>
        <dbReference type="ARBA" id="ARBA00022737"/>
    </source>
</evidence>
<feature type="repeat" description="TPR" evidence="3">
    <location>
        <begin position="241"/>
        <end position="274"/>
    </location>
</feature>
<dbReference type="PANTHER" id="PTHR44858">
    <property type="entry name" value="TETRATRICOPEPTIDE REPEAT PROTEIN 6"/>
    <property type="match status" value="1"/>
</dbReference>
<dbReference type="SUPFAM" id="SSF48452">
    <property type="entry name" value="TPR-like"/>
    <property type="match status" value="3"/>
</dbReference>
<feature type="repeat" description="TPR" evidence="3">
    <location>
        <begin position="411"/>
        <end position="444"/>
    </location>
</feature>
<keyword evidence="2 3" id="KW-0802">TPR repeat</keyword>
<keyword evidence="5" id="KW-1185">Reference proteome</keyword>
<protein>
    <submittedName>
        <fullName evidence="4">Uncharacterized protein</fullName>
    </submittedName>
</protein>
<feature type="repeat" description="TPR" evidence="3">
    <location>
        <begin position="1"/>
        <end position="31"/>
    </location>
</feature>
<evidence type="ECO:0000256" key="2">
    <source>
        <dbReference type="ARBA" id="ARBA00022803"/>
    </source>
</evidence>